<reference evidence="3" key="1">
    <citation type="journal article" date="2019" name="Int. J. Syst. Evol. Microbiol.">
        <title>The Global Catalogue of Microorganisms (GCM) 10K type strain sequencing project: providing services to taxonomists for standard genome sequencing and annotation.</title>
        <authorList>
            <consortium name="The Broad Institute Genomics Platform"/>
            <consortium name="The Broad Institute Genome Sequencing Center for Infectious Disease"/>
            <person name="Wu L."/>
            <person name="Ma J."/>
        </authorList>
    </citation>
    <scope>NUCLEOTIDE SEQUENCE [LARGE SCALE GENOMIC DNA]</scope>
    <source>
        <strain evidence="3">CCUG 56756</strain>
    </source>
</reference>
<evidence type="ECO:0000256" key="1">
    <source>
        <dbReference type="SAM" id="Phobius"/>
    </source>
</evidence>
<feature type="transmembrane region" description="Helical" evidence="1">
    <location>
        <begin position="137"/>
        <end position="156"/>
    </location>
</feature>
<feature type="transmembrane region" description="Helical" evidence="1">
    <location>
        <begin position="109"/>
        <end position="128"/>
    </location>
</feature>
<feature type="transmembrane region" description="Helical" evidence="1">
    <location>
        <begin position="260"/>
        <end position="279"/>
    </location>
</feature>
<keyword evidence="1" id="KW-0812">Transmembrane</keyword>
<feature type="transmembrane region" description="Helical" evidence="1">
    <location>
        <begin position="199"/>
        <end position="219"/>
    </location>
</feature>
<feature type="transmembrane region" description="Helical" evidence="1">
    <location>
        <begin position="7"/>
        <end position="25"/>
    </location>
</feature>
<accession>A0ABW3LBR3</accession>
<keyword evidence="3" id="KW-1185">Reference proteome</keyword>
<keyword evidence="1" id="KW-0472">Membrane</keyword>
<keyword evidence="1" id="KW-1133">Transmembrane helix</keyword>
<dbReference type="RefSeq" id="WP_144837731.1">
    <property type="nucleotide sequence ID" value="NZ_JBHTKI010000008.1"/>
</dbReference>
<sequence length="401" mass="44229">MTARFSSASAYLLDAFLVAFVLLFLEGGGAIPLALIWLALTFVTALAAVLISWRKPYKPLPAIFTAIIIMAIALAAGVTVGIFIVLTIISLYRLHARFSEIEDGSEGEGSFLVVFILTMTFALIITLVNPATDPQNLIWALSAAAIVFYTVTRLMFRYLDARKDGAKLWHGLAAGGGIVFVSGMATALVYLFAPEVRHLAGRVVNSIIAVVLWPFAGLYDEFGKFIAREGQNMSNSGGDPEPPPSDTQLFQDAETLEFDYTIGTAIVVLLLLIGGILLIRKIRKDTEEKAEESAVETSRFTAQPEAPVEPAAAPNYDMVDIHEIRRAFRKFEGEVAAVQRGRLAHETIREWAKREEVPVSETFFRIYDKVRYGRGGIAANEAFPFLEELEKIKMNLFKENV</sequence>
<evidence type="ECO:0000313" key="3">
    <source>
        <dbReference type="Proteomes" id="UP001597109"/>
    </source>
</evidence>
<dbReference type="Proteomes" id="UP001597109">
    <property type="component" value="Unassembled WGS sequence"/>
</dbReference>
<proteinExistence type="predicted"/>
<dbReference type="EMBL" id="JBHTKI010000008">
    <property type="protein sequence ID" value="MFD1031151.1"/>
    <property type="molecule type" value="Genomic_DNA"/>
</dbReference>
<evidence type="ECO:0000313" key="2">
    <source>
        <dbReference type="EMBL" id="MFD1031151.1"/>
    </source>
</evidence>
<protein>
    <recommendedName>
        <fullName evidence="4">DUF4129 domain-containing protein</fullName>
    </recommendedName>
</protein>
<gene>
    <name evidence="2" type="ORF">ACFQ1X_06850</name>
</gene>
<feature type="transmembrane region" description="Helical" evidence="1">
    <location>
        <begin position="63"/>
        <end position="89"/>
    </location>
</feature>
<feature type="transmembrane region" description="Helical" evidence="1">
    <location>
        <begin position="31"/>
        <end position="51"/>
    </location>
</feature>
<comment type="caution">
    <text evidence="2">The sequence shown here is derived from an EMBL/GenBank/DDBJ whole genome shotgun (WGS) entry which is preliminary data.</text>
</comment>
<organism evidence="2 3">
    <name type="scientific">Metaplanococcus flavidus</name>
    <dbReference type="NCBI Taxonomy" id="569883"/>
    <lineage>
        <taxon>Bacteria</taxon>
        <taxon>Bacillati</taxon>
        <taxon>Bacillota</taxon>
        <taxon>Bacilli</taxon>
        <taxon>Bacillales</taxon>
        <taxon>Caryophanaceae</taxon>
        <taxon>Metaplanococcus</taxon>
    </lineage>
</organism>
<feature type="transmembrane region" description="Helical" evidence="1">
    <location>
        <begin position="168"/>
        <end position="192"/>
    </location>
</feature>
<evidence type="ECO:0008006" key="4">
    <source>
        <dbReference type="Google" id="ProtNLM"/>
    </source>
</evidence>
<name>A0ABW3LBR3_9BACL</name>